<dbReference type="PANTHER" id="PTHR43130:SF15">
    <property type="entry name" value="THIJ_PFPI FAMILY PROTEIN (AFU_ORTHOLOGUE AFUA_5G14240)"/>
    <property type="match status" value="1"/>
</dbReference>
<name>A0ABQ6EUQ6_9VIBR</name>
<dbReference type="InterPro" id="IPR002818">
    <property type="entry name" value="DJ-1/PfpI"/>
</dbReference>
<sequence>MTSDNASSRESLDKTSLTSVKKVTVATLLYSGFELLDVFGPLEMFGMSRYINNGIELKFVSENGGIVASSAGPKSVCDYSFNDFEPCDILMIPGGLGSRKEVNNTALIDWVQEQSRKAKYVVSVCTGAALLAQAGVLNGHSATTNKVSFEWVSSFSESTEWRKKARWVKSQHIYTSSGVSAGIDMSLALLEELYGRDHAEKVAHLTEYVWNDDPDNDDFVVFS</sequence>
<protein>
    <submittedName>
        <fullName evidence="2">ThiJ/PfpI family protein</fullName>
    </submittedName>
</protein>
<feature type="domain" description="DJ-1/PfpI" evidence="1">
    <location>
        <begin position="24"/>
        <end position="192"/>
    </location>
</feature>
<dbReference type="Pfam" id="PF01965">
    <property type="entry name" value="DJ-1_PfpI"/>
    <property type="match status" value="1"/>
</dbReference>
<reference evidence="3" key="1">
    <citation type="journal article" date="2019" name="Int. J. Syst. Evol. Microbiol.">
        <title>The Global Catalogue of Microorganisms (GCM) 10K type strain sequencing project: providing services to taxonomists for standard genome sequencing and annotation.</title>
        <authorList>
            <consortium name="The Broad Institute Genomics Platform"/>
            <consortium name="The Broad Institute Genome Sequencing Center for Infectious Disease"/>
            <person name="Wu L."/>
            <person name="Ma J."/>
        </authorList>
    </citation>
    <scope>NUCLEOTIDE SEQUENCE [LARGE SCALE GENOMIC DNA]</scope>
    <source>
        <strain evidence="3">NBRC 108723</strain>
    </source>
</reference>
<evidence type="ECO:0000313" key="2">
    <source>
        <dbReference type="EMBL" id="GLT16903.1"/>
    </source>
</evidence>
<dbReference type="Proteomes" id="UP001157138">
    <property type="component" value="Unassembled WGS sequence"/>
</dbReference>
<comment type="caution">
    <text evidence="2">The sequence shown here is derived from an EMBL/GenBank/DDBJ whole genome shotgun (WGS) entry which is preliminary data.</text>
</comment>
<dbReference type="SUPFAM" id="SSF52317">
    <property type="entry name" value="Class I glutamine amidotransferase-like"/>
    <property type="match status" value="1"/>
</dbReference>
<dbReference type="RefSeq" id="WP_284190826.1">
    <property type="nucleotide sequence ID" value="NZ_BSPW01000014.1"/>
</dbReference>
<dbReference type="InterPro" id="IPR029062">
    <property type="entry name" value="Class_I_gatase-like"/>
</dbReference>
<dbReference type="PANTHER" id="PTHR43130">
    <property type="entry name" value="ARAC-FAMILY TRANSCRIPTIONAL REGULATOR"/>
    <property type="match status" value="1"/>
</dbReference>
<evidence type="ECO:0000313" key="3">
    <source>
        <dbReference type="Proteomes" id="UP001157138"/>
    </source>
</evidence>
<dbReference type="EMBL" id="BSPW01000014">
    <property type="protein sequence ID" value="GLT16903.1"/>
    <property type="molecule type" value="Genomic_DNA"/>
</dbReference>
<organism evidence="2 3">
    <name type="scientific">Vibrio zhanjiangensis</name>
    <dbReference type="NCBI Taxonomy" id="1046128"/>
    <lineage>
        <taxon>Bacteria</taxon>
        <taxon>Pseudomonadati</taxon>
        <taxon>Pseudomonadota</taxon>
        <taxon>Gammaproteobacteria</taxon>
        <taxon>Vibrionales</taxon>
        <taxon>Vibrionaceae</taxon>
        <taxon>Vibrio</taxon>
    </lineage>
</organism>
<accession>A0ABQ6EUQ6</accession>
<dbReference type="Gene3D" id="3.40.50.880">
    <property type="match status" value="1"/>
</dbReference>
<dbReference type="CDD" id="cd03139">
    <property type="entry name" value="GATase1_PfpI_2"/>
    <property type="match status" value="1"/>
</dbReference>
<evidence type="ECO:0000259" key="1">
    <source>
        <dbReference type="Pfam" id="PF01965"/>
    </source>
</evidence>
<gene>
    <name evidence="2" type="ORF">GCM10007938_06800</name>
</gene>
<keyword evidence="3" id="KW-1185">Reference proteome</keyword>
<dbReference type="InterPro" id="IPR052158">
    <property type="entry name" value="INH-QAR"/>
</dbReference>
<proteinExistence type="predicted"/>